<dbReference type="EMBL" id="JABAYA010000095">
    <property type="protein sequence ID" value="KAF7725533.1"/>
    <property type="molecule type" value="Genomic_DNA"/>
</dbReference>
<evidence type="ECO:0000256" key="1">
    <source>
        <dbReference type="SAM" id="MobiDB-lite"/>
    </source>
</evidence>
<accession>A0A8H7BS72</accession>
<evidence type="ECO:0000313" key="2">
    <source>
        <dbReference type="EMBL" id="KAF7725533.1"/>
    </source>
</evidence>
<sequence>MNLYDNTEDVQLLNHSHGTEEEEEEEEEEEDGDMKRSEIAILNVEAAESTTSLNRPTTSSRRKQSSYTSITVYPEDGSVSSITNEQDVR</sequence>
<organism evidence="2 3">
    <name type="scientific">Apophysomyces ossiformis</name>
    <dbReference type="NCBI Taxonomy" id="679940"/>
    <lineage>
        <taxon>Eukaryota</taxon>
        <taxon>Fungi</taxon>
        <taxon>Fungi incertae sedis</taxon>
        <taxon>Mucoromycota</taxon>
        <taxon>Mucoromycotina</taxon>
        <taxon>Mucoromycetes</taxon>
        <taxon>Mucorales</taxon>
        <taxon>Mucorineae</taxon>
        <taxon>Mucoraceae</taxon>
        <taxon>Apophysomyces</taxon>
    </lineage>
</organism>
<feature type="region of interest" description="Disordered" evidence="1">
    <location>
        <begin position="1"/>
        <end position="89"/>
    </location>
</feature>
<evidence type="ECO:0000313" key="3">
    <source>
        <dbReference type="Proteomes" id="UP000605846"/>
    </source>
</evidence>
<keyword evidence="3" id="KW-1185">Reference proteome</keyword>
<proteinExistence type="predicted"/>
<feature type="compositionally biased region" description="Polar residues" evidence="1">
    <location>
        <begin position="78"/>
        <end position="89"/>
    </location>
</feature>
<protein>
    <submittedName>
        <fullName evidence="2">Uncharacterized protein</fullName>
    </submittedName>
</protein>
<comment type="caution">
    <text evidence="2">The sequence shown here is derived from an EMBL/GenBank/DDBJ whole genome shotgun (WGS) entry which is preliminary data.</text>
</comment>
<feature type="compositionally biased region" description="Polar residues" evidence="1">
    <location>
        <begin position="48"/>
        <end position="71"/>
    </location>
</feature>
<dbReference type="Proteomes" id="UP000605846">
    <property type="component" value="Unassembled WGS sequence"/>
</dbReference>
<gene>
    <name evidence="2" type="ORF">EC973_009563</name>
</gene>
<dbReference type="AlphaFoldDB" id="A0A8H7BS72"/>
<name>A0A8H7BS72_9FUNG</name>
<feature type="compositionally biased region" description="Acidic residues" evidence="1">
    <location>
        <begin position="20"/>
        <end position="32"/>
    </location>
</feature>
<reference evidence="2" key="1">
    <citation type="submission" date="2020-01" db="EMBL/GenBank/DDBJ databases">
        <title>Genome Sequencing of Three Apophysomyces-Like Fungal Strains Confirms a Novel Fungal Genus in the Mucoromycota with divergent Burkholderia-like Endosymbiotic Bacteria.</title>
        <authorList>
            <person name="Stajich J.E."/>
            <person name="Macias A.M."/>
            <person name="Carter-House D."/>
            <person name="Lovett B."/>
            <person name="Kasson L.R."/>
            <person name="Berry K."/>
            <person name="Grigoriev I."/>
            <person name="Chang Y."/>
            <person name="Spatafora J."/>
            <person name="Kasson M.T."/>
        </authorList>
    </citation>
    <scope>NUCLEOTIDE SEQUENCE</scope>
    <source>
        <strain evidence="2">NRRL A-21654</strain>
    </source>
</reference>